<organism evidence="1 2">
    <name type="scientific">Colletotrichum incanum</name>
    <name type="common">Soybean anthracnose fungus</name>
    <dbReference type="NCBI Taxonomy" id="1573173"/>
    <lineage>
        <taxon>Eukaryota</taxon>
        <taxon>Fungi</taxon>
        <taxon>Dikarya</taxon>
        <taxon>Ascomycota</taxon>
        <taxon>Pezizomycotina</taxon>
        <taxon>Sordariomycetes</taxon>
        <taxon>Hypocreomycetidae</taxon>
        <taxon>Glomerellales</taxon>
        <taxon>Glomerellaceae</taxon>
        <taxon>Colletotrichum</taxon>
        <taxon>Colletotrichum spaethianum species complex</taxon>
    </lineage>
</organism>
<protein>
    <submittedName>
        <fullName evidence="1">Uncharacterized protein</fullName>
    </submittedName>
</protein>
<name>A0A161VYU5_COLIC</name>
<dbReference type="Proteomes" id="UP000076584">
    <property type="component" value="Unassembled WGS sequence"/>
</dbReference>
<comment type="caution">
    <text evidence="1">The sequence shown here is derived from an EMBL/GenBank/DDBJ whole genome shotgun (WGS) entry which is preliminary data.</text>
</comment>
<accession>A0A161VYU5</accession>
<feature type="non-terminal residue" evidence="1">
    <location>
        <position position="187"/>
    </location>
</feature>
<dbReference type="AlphaFoldDB" id="A0A161VYU5"/>
<sequence>LGQTGGRCGPEARVHGIADELFSGITVFKGPMSVMSSAEESGNSASKKHFRVLHRVDLIAYGLDKSPLPWCRPGSTTLAALHPNRPEIPDLGNKLIYMRLDGLWGGNLVRAAFGKRPATGLGYGGLAGGKQFGIDDVQAGWLTWCASPWHQCSGALRWRVRCDEFVIEASLVSGGGRLGGTVGWGCE</sequence>
<feature type="non-terminal residue" evidence="1">
    <location>
        <position position="1"/>
    </location>
</feature>
<dbReference type="EMBL" id="LFIW01002717">
    <property type="protein sequence ID" value="KZL63973.1"/>
    <property type="molecule type" value="Genomic_DNA"/>
</dbReference>
<keyword evidence="2" id="KW-1185">Reference proteome</keyword>
<proteinExistence type="predicted"/>
<evidence type="ECO:0000313" key="2">
    <source>
        <dbReference type="Proteomes" id="UP000076584"/>
    </source>
</evidence>
<gene>
    <name evidence="1" type="ORF">CI238_12359</name>
</gene>
<reference evidence="1 2" key="1">
    <citation type="submission" date="2015-06" db="EMBL/GenBank/DDBJ databases">
        <title>Survival trade-offs in plant roots during colonization by closely related pathogenic and mutualistic fungi.</title>
        <authorList>
            <person name="Hacquard S."/>
            <person name="Kracher B."/>
            <person name="Hiruma K."/>
            <person name="Weinman A."/>
            <person name="Muench P."/>
            <person name="Garrido Oter R."/>
            <person name="Ver Loren van Themaat E."/>
            <person name="Dallerey J.-F."/>
            <person name="Damm U."/>
            <person name="Henrissat B."/>
            <person name="Lespinet O."/>
            <person name="Thon M."/>
            <person name="Kemen E."/>
            <person name="McHardy A.C."/>
            <person name="Schulze-Lefert P."/>
            <person name="O'Connell R.J."/>
        </authorList>
    </citation>
    <scope>NUCLEOTIDE SEQUENCE [LARGE SCALE GENOMIC DNA]</scope>
    <source>
        <strain evidence="1 2">MAFF 238704</strain>
    </source>
</reference>
<evidence type="ECO:0000313" key="1">
    <source>
        <dbReference type="EMBL" id="KZL63973.1"/>
    </source>
</evidence>